<dbReference type="AlphaFoldDB" id="A0A160TRL9"/>
<gene>
    <name evidence="2" type="ORF">MGWOODY_Smn3527</name>
</gene>
<feature type="compositionally biased region" description="Basic and acidic residues" evidence="1">
    <location>
        <begin position="13"/>
        <end position="27"/>
    </location>
</feature>
<protein>
    <submittedName>
        <fullName evidence="2">Uncharacterized protein</fullName>
    </submittedName>
</protein>
<evidence type="ECO:0000313" key="2">
    <source>
        <dbReference type="EMBL" id="CUS46499.1"/>
    </source>
</evidence>
<dbReference type="EMBL" id="CZQE01000371">
    <property type="protein sequence ID" value="CUS46499.1"/>
    <property type="molecule type" value="Genomic_DNA"/>
</dbReference>
<sequence>MGVRSAMRQAQDPLERGRHAEAGTDRGTQDVLHVDRLALADECAIEHGVKDIALGLIAIGQVEIIRPDTVAPGSQGETEIVALSRRNHQRMRAAALAAAIGLRLGQALRHEHAATGIGDAAREQTAGAAVSDADRRIGDRLARIEMSHPGKAPFPAPFEMHRHVGDERRRRDIARRLAAEQRLAEHRTGQLDNIESGLAERDADHLEILALAGQADLQRRTAGSGEDRSGAGVVDGDRLGPLLDLMALVTARLVDGAQPFGDLAVQPVDAQRLAGDRHAQALQRRLDVAHGDGKDALLLRLEDTEGRGELHQRRRLVETDIEREALGIGQRPAALVLDPGGQGQLCGGRGRQRRGEGDVADRRLLLFVLVEHRRDHLAVGGGHADLLRHAHRNRRGETHISLLDGAAPGLGIDA</sequence>
<name>A0A160TRL9_9ZZZZ</name>
<proteinExistence type="predicted"/>
<evidence type="ECO:0000256" key="1">
    <source>
        <dbReference type="SAM" id="MobiDB-lite"/>
    </source>
</evidence>
<feature type="region of interest" description="Disordered" evidence="1">
    <location>
        <begin position="1"/>
        <end position="27"/>
    </location>
</feature>
<reference evidence="2" key="1">
    <citation type="submission" date="2015-10" db="EMBL/GenBank/DDBJ databases">
        <authorList>
            <person name="Gilbert D.G."/>
        </authorList>
    </citation>
    <scope>NUCLEOTIDE SEQUENCE</scope>
</reference>
<accession>A0A160TRL9</accession>
<organism evidence="2">
    <name type="scientific">hydrothermal vent metagenome</name>
    <dbReference type="NCBI Taxonomy" id="652676"/>
    <lineage>
        <taxon>unclassified sequences</taxon>
        <taxon>metagenomes</taxon>
        <taxon>ecological metagenomes</taxon>
    </lineage>
</organism>